<sequence length="282" mass="30171">MRSRHPRSSNPNSLDTEPVWRYGGPADWCCQSHPRAVPSSGAVDPDRLTGMDTITLITGANKGLGYESARRLREAGHTVLLAARDPERGQAAAGELAVPFVHLDVTDEDSVALAASWVRDQYGRLDVLVNNAGINGPSIPIDQATAADVAGVFNTNLLGVVRVTTAFLPLLRASDNPRIVNVSSGTGSFALTEKNSWWDPEYVPPIYAATKTALTKLTVFYAHALPDMRVNAADPGWTATDLNNFRGIQTVQEGTDAIVELATLPADGPTGAYVNRDGVVPW</sequence>
<organism evidence="5 6">
    <name type="scientific">Frankia alni (strain DSM 45986 / CECT 9034 / ACN14a)</name>
    <dbReference type="NCBI Taxonomy" id="326424"/>
    <lineage>
        <taxon>Bacteria</taxon>
        <taxon>Bacillati</taxon>
        <taxon>Actinomycetota</taxon>
        <taxon>Actinomycetes</taxon>
        <taxon>Frankiales</taxon>
        <taxon>Frankiaceae</taxon>
        <taxon>Frankia</taxon>
    </lineage>
</organism>
<dbReference type="STRING" id="326424.FRAAL0435"/>
<dbReference type="eggNOG" id="COG1028">
    <property type="taxonomic scope" value="Bacteria"/>
</dbReference>
<dbReference type="SUPFAM" id="SSF51735">
    <property type="entry name" value="NAD(P)-binding Rossmann-fold domains"/>
    <property type="match status" value="1"/>
</dbReference>
<comment type="similarity">
    <text evidence="1 4">Belongs to the short-chain dehydrogenases/reductases (SDR) family.</text>
</comment>
<dbReference type="PANTHER" id="PTHR43490">
    <property type="entry name" value="(+)-NEOMENTHOL DEHYDROGENASE"/>
    <property type="match status" value="1"/>
</dbReference>
<reference evidence="5 6" key="1">
    <citation type="journal article" date="2007" name="Genome Res.">
        <title>Genome characteristics of facultatively symbiotic Frankia sp. strains reflect host range and host plant biogeography.</title>
        <authorList>
            <person name="Normand P."/>
            <person name="Lapierre P."/>
            <person name="Tisa L.S."/>
            <person name="Gogarten J.P."/>
            <person name="Alloisio N."/>
            <person name="Bagnarol E."/>
            <person name="Bassi C.A."/>
            <person name="Berry A.M."/>
            <person name="Bickhart D.M."/>
            <person name="Choisne N."/>
            <person name="Couloux A."/>
            <person name="Cournoyer B."/>
            <person name="Cruveiller S."/>
            <person name="Daubin V."/>
            <person name="Demange N."/>
            <person name="Francino M.P."/>
            <person name="Goltsman E."/>
            <person name="Huang Y."/>
            <person name="Kopp O.R."/>
            <person name="Labarre L."/>
            <person name="Lapidus A."/>
            <person name="Lavire C."/>
            <person name="Marechal J."/>
            <person name="Martinez M."/>
            <person name="Mastronunzio J.E."/>
            <person name="Mullin B.C."/>
            <person name="Niemann J."/>
            <person name="Pujic P."/>
            <person name="Rawnsley T."/>
            <person name="Rouy Z."/>
            <person name="Schenowitz C."/>
            <person name="Sellstedt A."/>
            <person name="Tavares F."/>
            <person name="Tomkins J.P."/>
            <person name="Vallenet D."/>
            <person name="Valverde C."/>
            <person name="Wall L.G."/>
            <person name="Wang Y."/>
            <person name="Medigue C."/>
            <person name="Benson D.R."/>
        </authorList>
    </citation>
    <scope>NUCLEOTIDE SEQUENCE [LARGE SCALE GENOMIC DNA]</scope>
    <source>
        <strain evidence="6">DSM 45986 / CECT 9034 / ACN14a</strain>
    </source>
</reference>
<keyword evidence="6" id="KW-1185">Reference proteome</keyword>
<dbReference type="Gene3D" id="3.40.50.720">
    <property type="entry name" value="NAD(P)-binding Rossmann-like Domain"/>
    <property type="match status" value="1"/>
</dbReference>
<evidence type="ECO:0000256" key="3">
    <source>
        <dbReference type="ARBA" id="ARBA00023002"/>
    </source>
</evidence>
<accession>Q0RTI8</accession>
<dbReference type="InterPro" id="IPR036291">
    <property type="entry name" value="NAD(P)-bd_dom_sf"/>
</dbReference>
<dbReference type="PRINTS" id="PR00080">
    <property type="entry name" value="SDRFAMILY"/>
</dbReference>
<evidence type="ECO:0000313" key="6">
    <source>
        <dbReference type="Proteomes" id="UP000000657"/>
    </source>
</evidence>
<name>Q0RTI8_FRAAA</name>
<dbReference type="InterPro" id="IPR045313">
    <property type="entry name" value="CBR1-like"/>
</dbReference>
<dbReference type="GO" id="GO:0016616">
    <property type="term" value="F:oxidoreductase activity, acting on the CH-OH group of donors, NAD or NADP as acceptor"/>
    <property type="evidence" value="ECO:0007669"/>
    <property type="project" value="InterPro"/>
</dbReference>
<dbReference type="PRINTS" id="PR00081">
    <property type="entry name" value="GDHRDH"/>
</dbReference>
<evidence type="ECO:0000256" key="4">
    <source>
        <dbReference type="RuleBase" id="RU000363"/>
    </source>
</evidence>
<dbReference type="KEGG" id="fal:FRAAL0435"/>
<dbReference type="EMBL" id="CT573213">
    <property type="protein sequence ID" value="CAJ59110.1"/>
    <property type="molecule type" value="Genomic_DNA"/>
</dbReference>
<dbReference type="Proteomes" id="UP000000657">
    <property type="component" value="Chromosome"/>
</dbReference>
<dbReference type="AlphaFoldDB" id="Q0RTI8"/>
<evidence type="ECO:0000313" key="5">
    <source>
        <dbReference type="EMBL" id="CAJ59110.1"/>
    </source>
</evidence>
<dbReference type="EC" id="1.1.1.-" evidence="5"/>
<protein>
    <submittedName>
        <fullName evidence="5">Short chain oxidoreductase</fullName>
        <ecNumber evidence="5">1.1.1.-</ecNumber>
    </submittedName>
</protein>
<keyword evidence="3 5" id="KW-0560">Oxidoreductase</keyword>
<dbReference type="InterPro" id="IPR002347">
    <property type="entry name" value="SDR_fam"/>
</dbReference>
<evidence type="ECO:0000256" key="2">
    <source>
        <dbReference type="ARBA" id="ARBA00022857"/>
    </source>
</evidence>
<evidence type="ECO:0000256" key="1">
    <source>
        <dbReference type="ARBA" id="ARBA00006484"/>
    </source>
</evidence>
<dbReference type="Pfam" id="PF00106">
    <property type="entry name" value="adh_short"/>
    <property type="match status" value="1"/>
</dbReference>
<dbReference type="CDD" id="cd05324">
    <property type="entry name" value="carb_red_PTCR-like_SDR_c"/>
    <property type="match status" value="1"/>
</dbReference>
<dbReference type="PANTHER" id="PTHR43490:SF99">
    <property type="entry name" value="SHORT-CHAIN DEHYDROGENASE_REDUCTASE"/>
    <property type="match status" value="1"/>
</dbReference>
<proteinExistence type="inferred from homology"/>
<keyword evidence="2" id="KW-0521">NADP</keyword>
<gene>
    <name evidence="5" type="ordered locus">FRAAL0435</name>
</gene>
<dbReference type="HOGENOM" id="CLU_010194_9_0_11"/>